<name>A0A136IV02_9PEZI</name>
<dbReference type="Proteomes" id="UP000070501">
    <property type="component" value="Unassembled WGS sequence"/>
</dbReference>
<evidence type="ECO:0000313" key="2">
    <source>
        <dbReference type="EMBL" id="KXJ88636.1"/>
    </source>
</evidence>
<gene>
    <name evidence="2" type="ORF">Micbo1qcDRAFT_166078</name>
</gene>
<feature type="compositionally biased region" description="Basic and acidic residues" evidence="1">
    <location>
        <begin position="26"/>
        <end position="35"/>
    </location>
</feature>
<keyword evidence="3" id="KW-1185">Reference proteome</keyword>
<sequence length="64" mass="7014">MAWLERDANAGEIVLCSGRTSCRTPHQPDKTETKKDKRKKGKVIAALKKSPCTFEDGSAIAPLE</sequence>
<organism evidence="2 3">
    <name type="scientific">Microdochium bolleyi</name>
    <dbReference type="NCBI Taxonomy" id="196109"/>
    <lineage>
        <taxon>Eukaryota</taxon>
        <taxon>Fungi</taxon>
        <taxon>Dikarya</taxon>
        <taxon>Ascomycota</taxon>
        <taxon>Pezizomycotina</taxon>
        <taxon>Sordariomycetes</taxon>
        <taxon>Xylariomycetidae</taxon>
        <taxon>Xylariales</taxon>
        <taxon>Microdochiaceae</taxon>
        <taxon>Microdochium</taxon>
    </lineage>
</organism>
<feature type="non-terminal residue" evidence="2">
    <location>
        <position position="64"/>
    </location>
</feature>
<dbReference type="EMBL" id="KQ964257">
    <property type="protein sequence ID" value="KXJ88636.1"/>
    <property type="molecule type" value="Genomic_DNA"/>
</dbReference>
<feature type="region of interest" description="Disordered" evidence="1">
    <location>
        <begin position="19"/>
        <end position="42"/>
    </location>
</feature>
<evidence type="ECO:0000313" key="3">
    <source>
        <dbReference type="Proteomes" id="UP000070501"/>
    </source>
</evidence>
<dbReference type="AlphaFoldDB" id="A0A136IV02"/>
<dbReference type="InParanoid" id="A0A136IV02"/>
<proteinExistence type="predicted"/>
<evidence type="ECO:0000256" key="1">
    <source>
        <dbReference type="SAM" id="MobiDB-lite"/>
    </source>
</evidence>
<protein>
    <submittedName>
        <fullName evidence="2">Uncharacterized protein</fullName>
    </submittedName>
</protein>
<accession>A0A136IV02</accession>
<reference evidence="3" key="1">
    <citation type="submission" date="2016-02" db="EMBL/GenBank/DDBJ databases">
        <title>Draft genome sequence of Microdochium bolleyi, a fungal endophyte of beachgrass.</title>
        <authorList>
            <consortium name="DOE Joint Genome Institute"/>
            <person name="David A.S."/>
            <person name="May G."/>
            <person name="Haridas S."/>
            <person name="Lim J."/>
            <person name="Wang M."/>
            <person name="Labutti K."/>
            <person name="Lipzen A."/>
            <person name="Barry K."/>
            <person name="Grigoriev I.V."/>
        </authorList>
    </citation>
    <scope>NUCLEOTIDE SEQUENCE [LARGE SCALE GENOMIC DNA]</scope>
    <source>
        <strain evidence="3">J235TASD1</strain>
    </source>
</reference>